<evidence type="ECO:0000256" key="2">
    <source>
        <dbReference type="ARBA" id="ARBA00023015"/>
    </source>
</evidence>
<comment type="caution">
    <text evidence="8">The sequence shown here is derived from an EMBL/GenBank/DDBJ whole genome shotgun (WGS) entry which is preliminary data.</text>
</comment>
<organism evidence="8 9">
    <name type="scientific">Ziziphus jujuba var. spinosa</name>
    <dbReference type="NCBI Taxonomy" id="714518"/>
    <lineage>
        <taxon>Eukaryota</taxon>
        <taxon>Viridiplantae</taxon>
        <taxon>Streptophyta</taxon>
        <taxon>Embryophyta</taxon>
        <taxon>Tracheophyta</taxon>
        <taxon>Spermatophyta</taxon>
        <taxon>Magnoliopsida</taxon>
        <taxon>eudicotyledons</taxon>
        <taxon>Gunneridae</taxon>
        <taxon>Pentapetalae</taxon>
        <taxon>rosids</taxon>
        <taxon>fabids</taxon>
        <taxon>Rosales</taxon>
        <taxon>Rhamnaceae</taxon>
        <taxon>Paliureae</taxon>
        <taxon>Ziziphus</taxon>
    </lineage>
</organism>
<dbReference type="Proteomes" id="UP000813462">
    <property type="component" value="Unassembled WGS sequence"/>
</dbReference>
<dbReference type="InterPro" id="IPR039622">
    <property type="entry name" value="MBD10/11"/>
</dbReference>
<evidence type="ECO:0000256" key="6">
    <source>
        <dbReference type="SAM" id="MobiDB-lite"/>
    </source>
</evidence>
<dbReference type="GO" id="GO:0005634">
    <property type="term" value="C:nucleus"/>
    <property type="evidence" value="ECO:0007669"/>
    <property type="project" value="UniProtKB-SubCell"/>
</dbReference>
<dbReference type="SUPFAM" id="SSF54171">
    <property type="entry name" value="DNA-binding domain"/>
    <property type="match status" value="1"/>
</dbReference>
<gene>
    <name evidence="8" type="ORF">FEM48_Zijuj01G0193600</name>
</gene>
<evidence type="ECO:0000313" key="8">
    <source>
        <dbReference type="EMBL" id="KAH7546372.1"/>
    </source>
</evidence>
<keyword evidence="2" id="KW-0805">Transcription regulation</keyword>
<comment type="subcellular location">
    <subcellularLocation>
        <location evidence="1">Nucleus</location>
    </subcellularLocation>
</comment>
<keyword evidence="3" id="KW-0238">DNA-binding</keyword>
<dbReference type="InterPro" id="IPR016177">
    <property type="entry name" value="DNA-bd_dom_sf"/>
</dbReference>
<feature type="domain" description="MBD" evidence="7">
    <location>
        <begin position="36"/>
        <end position="106"/>
    </location>
</feature>
<evidence type="ECO:0000256" key="5">
    <source>
        <dbReference type="ARBA" id="ARBA00023242"/>
    </source>
</evidence>
<evidence type="ECO:0000256" key="4">
    <source>
        <dbReference type="ARBA" id="ARBA00023163"/>
    </source>
</evidence>
<feature type="compositionally biased region" description="Polar residues" evidence="6">
    <location>
        <begin position="211"/>
        <end position="228"/>
    </location>
</feature>
<dbReference type="PANTHER" id="PTHR33729">
    <property type="entry name" value="METHYL-CPG BINDING DOMAIN CONTAINING PROTEIN, EXPRESSED"/>
    <property type="match status" value="1"/>
</dbReference>
<evidence type="ECO:0000256" key="3">
    <source>
        <dbReference type="ARBA" id="ARBA00023125"/>
    </source>
</evidence>
<name>A0A978W338_ZIZJJ</name>
<evidence type="ECO:0000259" key="7">
    <source>
        <dbReference type="PROSITE" id="PS50982"/>
    </source>
</evidence>
<evidence type="ECO:0000313" key="9">
    <source>
        <dbReference type="Proteomes" id="UP000813462"/>
    </source>
</evidence>
<dbReference type="AlphaFoldDB" id="A0A978W338"/>
<dbReference type="Pfam" id="PF01429">
    <property type="entry name" value="MBD"/>
    <property type="match status" value="1"/>
</dbReference>
<dbReference type="PANTHER" id="PTHR33729:SF6">
    <property type="entry name" value="METHYL-CPG-BINDING DOMAIN-CONTAINING PROTEIN 11"/>
    <property type="match status" value="1"/>
</dbReference>
<feature type="region of interest" description="Disordered" evidence="6">
    <location>
        <begin position="86"/>
        <end position="365"/>
    </location>
</feature>
<proteinExistence type="predicted"/>
<reference evidence="8" key="1">
    <citation type="journal article" date="2021" name="Front. Plant Sci.">
        <title>Chromosome-Scale Genome Assembly for Chinese Sour Jujube and Insights Into Its Genome Evolution and Domestication Signature.</title>
        <authorList>
            <person name="Shen L.-Y."/>
            <person name="Luo H."/>
            <person name="Wang X.-L."/>
            <person name="Wang X.-M."/>
            <person name="Qiu X.-J."/>
            <person name="Liu H."/>
            <person name="Zhou S.-S."/>
            <person name="Jia K.-H."/>
            <person name="Nie S."/>
            <person name="Bao Y.-T."/>
            <person name="Zhang R.-G."/>
            <person name="Yun Q.-Z."/>
            <person name="Chai Y.-H."/>
            <person name="Lu J.-Y."/>
            <person name="Li Y."/>
            <person name="Zhao S.-W."/>
            <person name="Mao J.-F."/>
            <person name="Jia S.-G."/>
            <person name="Mao Y.-M."/>
        </authorList>
    </citation>
    <scope>NUCLEOTIDE SEQUENCE</scope>
    <source>
        <strain evidence="8">AT0</strain>
        <tissue evidence="8">Leaf</tissue>
    </source>
</reference>
<feature type="compositionally biased region" description="Basic and acidic residues" evidence="6">
    <location>
        <begin position="106"/>
        <end position="118"/>
    </location>
</feature>
<dbReference type="Gene3D" id="3.30.890.10">
    <property type="entry name" value="Methyl-cpg-binding Protein 2, Chain A"/>
    <property type="match status" value="1"/>
</dbReference>
<dbReference type="GO" id="GO:0003677">
    <property type="term" value="F:DNA binding"/>
    <property type="evidence" value="ECO:0007669"/>
    <property type="project" value="UniProtKB-KW"/>
</dbReference>
<feature type="compositionally biased region" description="Basic and acidic residues" evidence="6">
    <location>
        <begin position="138"/>
        <end position="189"/>
    </location>
</feature>
<dbReference type="InterPro" id="IPR001739">
    <property type="entry name" value="Methyl_CpG_DNA-bd"/>
</dbReference>
<feature type="compositionally biased region" description="Basic and acidic residues" evidence="6">
    <location>
        <begin position="252"/>
        <end position="266"/>
    </location>
</feature>
<sequence length="365" mass="39692">MTGAELQQECDCMAVKTEYKMVKVEMASSVGKEAAKEDVFSLELPAPPGWKKKFLPKQGGTPKKNEIIFTAPTGEEISNRRQLEQYLKAHPGGPAVSEFDWGTGETPRRSARISEKAKATPTPESEPPKKRSRKSSASKKDGKEKEAASGGTEESKVTDIQEDQKTEKDSEDADAKKDVVKENQDEKAQDAGTKIEAAPAGEAAAGKESDLPNNSEKATESEQGNSEGITVGKKVEVSGIIQNESGNTEAAKLPEKVEQQQDETEKNIVAGEQIKVDTNADKKRNETEGEEKEKYEKKATESEGEINEKEKHDIKATESEGEVKEKESAKGNEEHNNTGIHEASKKVEEVSENGNHGNEAGKVNP</sequence>
<feature type="compositionally biased region" description="Basic and acidic residues" evidence="6">
    <location>
        <begin position="274"/>
        <end position="349"/>
    </location>
</feature>
<keyword evidence="4" id="KW-0804">Transcription</keyword>
<dbReference type="EMBL" id="JAEACU010000001">
    <property type="protein sequence ID" value="KAH7546372.1"/>
    <property type="molecule type" value="Genomic_DNA"/>
</dbReference>
<dbReference type="PROSITE" id="PS50982">
    <property type="entry name" value="MBD"/>
    <property type="match status" value="1"/>
</dbReference>
<keyword evidence="5" id="KW-0539">Nucleus</keyword>
<protein>
    <recommendedName>
        <fullName evidence="7">MBD domain-containing protein</fullName>
    </recommendedName>
</protein>
<evidence type="ECO:0000256" key="1">
    <source>
        <dbReference type="ARBA" id="ARBA00004123"/>
    </source>
</evidence>
<accession>A0A978W338</accession>